<comment type="caution">
    <text evidence="1">The sequence shown here is derived from an EMBL/GenBank/DDBJ whole genome shotgun (WGS) entry which is preliminary data.</text>
</comment>
<dbReference type="EMBL" id="DVJI01000006">
    <property type="protein sequence ID" value="HIS70599.1"/>
    <property type="molecule type" value="Genomic_DNA"/>
</dbReference>
<protein>
    <submittedName>
        <fullName evidence="1">Uncharacterized protein</fullName>
    </submittedName>
</protein>
<sequence>MLKNNILTPEIIESIDNTIRLLKELNPDNEQDKKHIAGRIAALEWIKTGSGGKIIVNIPNKQD</sequence>
<dbReference type="AlphaFoldDB" id="A0A9D1JW87"/>
<reference evidence="1" key="2">
    <citation type="journal article" date="2021" name="PeerJ">
        <title>Extensive microbial diversity within the chicken gut microbiome revealed by metagenomics and culture.</title>
        <authorList>
            <person name="Gilroy R."/>
            <person name="Ravi A."/>
            <person name="Getino M."/>
            <person name="Pursley I."/>
            <person name="Horton D.L."/>
            <person name="Alikhan N.F."/>
            <person name="Baker D."/>
            <person name="Gharbi K."/>
            <person name="Hall N."/>
            <person name="Watson M."/>
            <person name="Adriaenssens E.M."/>
            <person name="Foster-Nyarko E."/>
            <person name="Jarju S."/>
            <person name="Secka A."/>
            <person name="Antonio M."/>
            <person name="Oren A."/>
            <person name="Chaudhuri R.R."/>
            <person name="La Ragione R."/>
            <person name="Hildebrand F."/>
            <person name="Pallen M.J."/>
        </authorList>
    </citation>
    <scope>NUCLEOTIDE SEQUENCE</scope>
    <source>
        <strain evidence="1">ChiGjej3B3-5194</strain>
    </source>
</reference>
<evidence type="ECO:0000313" key="2">
    <source>
        <dbReference type="Proteomes" id="UP000886742"/>
    </source>
</evidence>
<proteinExistence type="predicted"/>
<reference evidence="1" key="1">
    <citation type="submission" date="2020-10" db="EMBL/GenBank/DDBJ databases">
        <authorList>
            <person name="Gilroy R."/>
        </authorList>
    </citation>
    <scope>NUCLEOTIDE SEQUENCE</scope>
    <source>
        <strain evidence="1">ChiGjej3B3-5194</strain>
    </source>
</reference>
<dbReference type="Proteomes" id="UP000886742">
    <property type="component" value="Unassembled WGS sequence"/>
</dbReference>
<accession>A0A9D1JW87</accession>
<evidence type="ECO:0000313" key="1">
    <source>
        <dbReference type="EMBL" id="HIS70599.1"/>
    </source>
</evidence>
<organism evidence="1 2">
    <name type="scientific">Candidatus Enterousia intestinigallinarum</name>
    <dbReference type="NCBI Taxonomy" id="2840790"/>
    <lineage>
        <taxon>Bacteria</taxon>
        <taxon>Pseudomonadati</taxon>
        <taxon>Pseudomonadota</taxon>
        <taxon>Alphaproteobacteria</taxon>
        <taxon>Candidatus Enterousia</taxon>
    </lineage>
</organism>
<name>A0A9D1JW87_9PROT</name>
<gene>
    <name evidence="1" type="ORF">IAD02_01245</name>
</gene>